<evidence type="ECO:0000313" key="3">
    <source>
        <dbReference type="WBParaSite" id="SBAD_0000562601-mRNA-1"/>
    </source>
</evidence>
<name>A0A183IP62_9BILA</name>
<reference evidence="1 2" key="2">
    <citation type="submission" date="2018-11" db="EMBL/GenBank/DDBJ databases">
        <authorList>
            <consortium name="Pathogen Informatics"/>
        </authorList>
    </citation>
    <scope>NUCLEOTIDE SEQUENCE [LARGE SCALE GENOMIC DNA]</scope>
</reference>
<dbReference type="WBParaSite" id="SBAD_0000562601-mRNA-1">
    <property type="protein sequence ID" value="SBAD_0000562601-mRNA-1"/>
    <property type="gene ID" value="SBAD_0000562601"/>
</dbReference>
<dbReference type="EMBL" id="UZAM01008972">
    <property type="protein sequence ID" value="VDP07150.1"/>
    <property type="molecule type" value="Genomic_DNA"/>
</dbReference>
<protein>
    <submittedName>
        <fullName evidence="1 3">Uncharacterized protein</fullName>
    </submittedName>
</protein>
<dbReference type="AlphaFoldDB" id="A0A183IP62"/>
<proteinExistence type="predicted"/>
<keyword evidence="2" id="KW-1185">Reference proteome</keyword>
<organism evidence="3">
    <name type="scientific">Soboliphyme baturini</name>
    <dbReference type="NCBI Taxonomy" id="241478"/>
    <lineage>
        <taxon>Eukaryota</taxon>
        <taxon>Metazoa</taxon>
        <taxon>Ecdysozoa</taxon>
        <taxon>Nematoda</taxon>
        <taxon>Enoplea</taxon>
        <taxon>Dorylaimia</taxon>
        <taxon>Dioctophymatida</taxon>
        <taxon>Dioctophymatoidea</taxon>
        <taxon>Soboliphymatidae</taxon>
        <taxon>Soboliphyme</taxon>
    </lineage>
</organism>
<dbReference type="Proteomes" id="UP000270296">
    <property type="component" value="Unassembled WGS sequence"/>
</dbReference>
<evidence type="ECO:0000313" key="2">
    <source>
        <dbReference type="Proteomes" id="UP000270296"/>
    </source>
</evidence>
<accession>A0A183IP62</accession>
<reference evidence="3" key="1">
    <citation type="submission" date="2016-06" db="UniProtKB">
        <authorList>
            <consortium name="WormBaseParasite"/>
        </authorList>
    </citation>
    <scope>IDENTIFICATION</scope>
</reference>
<gene>
    <name evidence="1" type="ORF">SBAD_LOCUS5409</name>
</gene>
<sequence>MVSAVDIGTAVILHLPTEAEYVLDLTYSKSTARPLSVQVRNNLCSFTPKLLSNDAV</sequence>
<evidence type="ECO:0000313" key="1">
    <source>
        <dbReference type="EMBL" id="VDP07150.1"/>
    </source>
</evidence>